<dbReference type="InterPro" id="IPR044751">
    <property type="entry name" value="Ion_transp-like_CBS"/>
</dbReference>
<feature type="compositionally biased region" description="Acidic residues" evidence="11">
    <location>
        <begin position="447"/>
        <end position="458"/>
    </location>
</feature>
<dbReference type="PANTHER" id="PTHR43099:SF6">
    <property type="entry name" value="UPF0053 PROTEIN RV1842C"/>
    <property type="match status" value="1"/>
</dbReference>
<sequence>MMTAILMILGGIVVIGLIIVANAFFVAQEFAYMSVDRAQLRTLATNGDVRAQRALTITQKTNFMLSGAQLGITVTGLLIGYVAEPLVGQGLGVLLGGVGVPPAVSVGVGTILALAASTIATMLFAELFPKNYTIAAPMKSALWLATPTIIFLKIFGPLVHFFEYSSNAILKTFKIEPLEDVDSSATSGDLESIMDNSRESGDLDDDTYLVLDRLLHFPHEDVDHAMVPRSRTDVVEPSTTIAEVRELMASNHTRYPVIDDDHNPVGVVHLFDVLTWEGAPDAPVTEVMKDAVVVPELMPLPNLVEELRHADEKLACVIDEYGGFVGIVTLEDLAEEILGDIADEHDVEETEEITEQDETHWLVDGDTPLDEIERAIGHDLPEGDFETIAGLLIAHTGALVEEGETHTIDLEAEPEDWVENDAPQRHLKVRVEEIDRHVPSVLAIELIEETASEAESTAEDSREPDGDDAPSDASPTDEGQVR</sequence>
<dbReference type="PANTHER" id="PTHR43099">
    <property type="entry name" value="UPF0053 PROTEIN YRKA"/>
    <property type="match status" value="1"/>
</dbReference>
<keyword evidence="6 10" id="KW-1133">Transmembrane helix</keyword>
<protein>
    <recommendedName>
        <fullName evidence="17">HlyC/CorC family transporter</fullName>
    </recommendedName>
</protein>
<feature type="domain" description="CBS" evidence="13">
    <location>
        <begin position="226"/>
        <end position="284"/>
    </location>
</feature>
<accession>A0A177ICI6</accession>
<evidence type="ECO:0000256" key="10">
    <source>
        <dbReference type="PROSITE-ProRule" id="PRU01193"/>
    </source>
</evidence>
<comment type="similarity">
    <text evidence="2">Belongs to the UPF0053 family.</text>
</comment>
<dbReference type="CDD" id="cd04590">
    <property type="entry name" value="CBS_pair_CorC_HlyC_assoc"/>
    <property type="match status" value="1"/>
</dbReference>
<dbReference type="SUPFAM" id="SSF56176">
    <property type="entry name" value="FAD-binding/transporter-associated domain-like"/>
    <property type="match status" value="1"/>
</dbReference>
<keyword evidence="7 9" id="KW-0129">CBS domain</keyword>
<feature type="transmembrane region" description="Helical" evidence="12">
    <location>
        <begin position="6"/>
        <end position="27"/>
    </location>
</feature>
<comment type="caution">
    <text evidence="15">The sequence shown here is derived from an EMBL/GenBank/DDBJ whole genome shotgun (WGS) entry which is preliminary data.</text>
</comment>
<evidence type="ECO:0008006" key="17">
    <source>
        <dbReference type="Google" id="ProtNLM"/>
    </source>
</evidence>
<dbReference type="STRING" id="1705.CA21670_03225"/>
<dbReference type="Pfam" id="PF00571">
    <property type="entry name" value="CBS"/>
    <property type="match status" value="2"/>
</dbReference>
<proteinExistence type="inferred from homology"/>
<dbReference type="PROSITE" id="PS51371">
    <property type="entry name" value="CBS"/>
    <property type="match status" value="2"/>
</dbReference>
<gene>
    <name evidence="15" type="ORF">AYJ05_03580</name>
</gene>
<dbReference type="RefSeq" id="WP_066840025.1">
    <property type="nucleotide sequence ID" value="NZ_LSTQ01000023.1"/>
</dbReference>
<keyword evidence="8 10" id="KW-0472">Membrane</keyword>
<feature type="domain" description="CBS" evidence="13">
    <location>
        <begin position="287"/>
        <end position="347"/>
    </location>
</feature>
<dbReference type="SUPFAM" id="SSF54631">
    <property type="entry name" value="CBS-domain pair"/>
    <property type="match status" value="1"/>
</dbReference>
<reference evidence="16" key="1">
    <citation type="submission" date="2016-02" db="EMBL/GenBank/DDBJ databases">
        <authorList>
            <person name="Kaur G."/>
            <person name="Nair G.R."/>
            <person name="Mayilraj S."/>
        </authorList>
    </citation>
    <scope>NUCLEOTIDE SEQUENCE [LARGE SCALE GENOMIC DNA]</scope>
    <source>
        <strain evidence="16">GA-15</strain>
    </source>
</reference>
<dbReference type="Proteomes" id="UP000076947">
    <property type="component" value="Unassembled WGS sequence"/>
</dbReference>
<name>A0A177ICI6_9CORY</name>
<dbReference type="SMART" id="SM00116">
    <property type="entry name" value="CBS"/>
    <property type="match status" value="2"/>
</dbReference>
<dbReference type="Pfam" id="PF03471">
    <property type="entry name" value="CorC_HlyC"/>
    <property type="match status" value="1"/>
</dbReference>
<evidence type="ECO:0000256" key="6">
    <source>
        <dbReference type="ARBA" id="ARBA00022989"/>
    </source>
</evidence>
<dbReference type="InterPro" id="IPR036318">
    <property type="entry name" value="FAD-bd_PCMH-like_sf"/>
</dbReference>
<evidence type="ECO:0000256" key="8">
    <source>
        <dbReference type="ARBA" id="ARBA00023136"/>
    </source>
</evidence>
<evidence type="ECO:0000256" key="1">
    <source>
        <dbReference type="ARBA" id="ARBA00004651"/>
    </source>
</evidence>
<dbReference type="OrthoDB" id="110231at2"/>
<dbReference type="InterPro" id="IPR016169">
    <property type="entry name" value="FAD-bd_PCMH_sub2"/>
</dbReference>
<evidence type="ECO:0000259" key="14">
    <source>
        <dbReference type="PROSITE" id="PS51846"/>
    </source>
</evidence>
<dbReference type="PROSITE" id="PS51846">
    <property type="entry name" value="CNNM"/>
    <property type="match status" value="1"/>
</dbReference>
<evidence type="ECO:0000256" key="5">
    <source>
        <dbReference type="ARBA" id="ARBA00022737"/>
    </source>
</evidence>
<comment type="subcellular location">
    <subcellularLocation>
        <location evidence="1">Cell membrane</location>
        <topology evidence="1">Multi-pass membrane protein</topology>
    </subcellularLocation>
</comment>
<feature type="transmembrane region" description="Helical" evidence="12">
    <location>
        <begin position="140"/>
        <end position="162"/>
    </location>
</feature>
<dbReference type="Pfam" id="PF01595">
    <property type="entry name" value="CNNM"/>
    <property type="match status" value="1"/>
</dbReference>
<evidence type="ECO:0000256" key="11">
    <source>
        <dbReference type="SAM" id="MobiDB-lite"/>
    </source>
</evidence>
<evidence type="ECO:0000256" key="4">
    <source>
        <dbReference type="ARBA" id="ARBA00022692"/>
    </source>
</evidence>
<keyword evidence="16" id="KW-1185">Reference proteome</keyword>
<dbReference type="AlphaFoldDB" id="A0A177ICI6"/>
<feature type="compositionally biased region" description="Low complexity" evidence="11">
    <location>
        <begin position="471"/>
        <end position="482"/>
    </location>
</feature>
<dbReference type="InterPro" id="IPR005170">
    <property type="entry name" value="Transptr-assoc_dom"/>
</dbReference>
<dbReference type="InterPro" id="IPR002550">
    <property type="entry name" value="CNNM"/>
</dbReference>
<evidence type="ECO:0000256" key="3">
    <source>
        <dbReference type="ARBA" id="ARBA00022475"/>
    </source>
</evidence>
<evidence type="ECO:0000256" key="2">
    <source>
        <dbReference type="ARBA" id="ARBA00006337"/>
    </source>
</evidence>
<evidence type="ECO:0000256" key="7">
    <source>
        <dbReference type="ARBA" id="ARBA00023122"/>
    </source>
</evidence>
<keyword evidence="4 10" id="KW-0812">Transmembrane</keyword>
<dbReference type="Gene3D" id="3.10.580.10">
    <property type="entry name" value="CBS-domain"/>
    <property type="match status" value="1"/>
</dbReference>
<dbReference type="GO" id="GO:0005886">
    <property type="term" value="C:plasma membrane"/>
    <property type="evidence" value="ECO:0007669"/>
    <property type="project" value="UniProtKB-SubCell"/>
</dbReference>
<feature type="domain" description="CNNM transmembrane" evidence="14">
    <location>
        <begin position="4"/>
        <end position="207"/>
    </location>
</feature>
<dbReference type="SMART" id="SM01091">
    <property type="entry name" value="CorC_HlyC"/>
    <property type="match status" value="1"/>
</dbReference>
<dbReference type="GO" id="GO:0050660">
    <property type="term" value="F:flavin adenine dinucleotide binding"/>
    <property type="evidence" value="ECO:0007669"/>
    <property type="project" value="InterPro"/>
</dbReference>
<dbReference type="InterPro" id="IPR046342">
    <property type="entry name" value="CBS_dom_sf"/>
</dbReference>
<feature type="region of interest" description="Disordered" evidence="11">
    <location>
        <begin position="447"/>
        <end position="482"/>
    </location>
</feature>
<feature type="transmembrane region" description="Helical" evidence="12">
    <location>
        <begin position="103"/>
        <end position="128"/>
    </location>
</feature>
<dbReference type="InterPro" id="IPR051676">
    <property type="entry name" value="UPF0053_domain"/>
</dbReference>
<dbReference type="Gene3D" id="3.30.465.10">
    <property type="match status" value="1"/>
</dbReference>
<keyword evidence="3" id="KW-1003">Cell membrane</keyword>
<evidence type="ECO:0000313" key="15">
    <source>
        <dbReference type="EMBL" id="OAH26540.1"/>
    </source>
</evidence>
<organism evidence="15 16">
    <name type="scientific">Corynebacterium stationis</name>
    <dbReference type="NCBI Taxonomy" id="1705"/>
    <lineage>
        <taxon>Bacteria</taxon>
        <taxon>Bacillati</taxon>
        <taxon>Actinomycetota</taxon>
        <taxon>Actinomycetes</taxon>
        <taxon>Mycobacteriales</taxon>
        <taxon>Corynebacteriaceae</taxon>
        <taxon>Corynebacterium</taxon>
    </lineage>
</organism>
<evidence type="ECO:0000256" key="12">
    <source>
        <dbReference type="SAM" id="Phobius"/>
    </source>
</evidence>
<evidence type="ECO:0000313" key="16">
    <source>
        <dbReference type="Proteomes" id="UP000076947"/>
    </source>
</evidence>
<dbReference type="InterPro" id="IPR000644">
    <property type="entry name" value="CBS_dom"/>
</dbReference>
<evidence type="ECO:0000256" key="9">
    <source>
        <dbReference type="PROSITE-ProRule" id="PRU00703"/>
    </source>
</evidence>
<feature type="transmembrane region" description="Helical" evidence="12">
    <location>
        <begin position="63"/>
        <end position="83"/>
    </location>
</feature>
<evidence type="ECO:0000259" key="13">
    <source>
        <dbReference type="PROSITE" id="PS51371"/>
    </source>
</evidence>
<dbReference type="EMBL" id="LSTQ01000023">
    <property type="protein sequence ID" value="OAH26540.1"/>
    <property type="molecule type" value="Genomic_DNA"/>
</dbReference>
<keyword evidence="5" id="KW-0677">Repeat</keyword>